<keyword evidence="10" id="KW-0067">ATP-binding</keyword>
<evidence type="ECO:0000256" key="10">
    <source>
        <dbReference type="ARBA" id="ARBA00022840"/>
    </source>
</evidence>
<dbReference type="GO" id="GO:0005829">
    <property type="term" value="C:cytosol"/>
    <property type="evidence" value="ECO:0007669"/>
    <property type="project" value="TreeGrafter"/>
</dbReference>
<gene>
    <name evidence="14" type="ORF">OSTQU699_LOCUS4167</name>
</gene>
<evidence type="ECO:0000256" key="1">
    <source>
        <dbReference type="ARBA" id="ARBA00003531"/>
    </source>
</evidence>
<evidence type="ECO:0000256" key="8">
    <source>
        <dbReference type="ARBA" id="ARBA00022741"/>
    </source>
</evidence>
<sequence length="216" mass="23869">MEGLRAAVGEINAAPQVPPAPPIVVIISGQSGVGKDSVIREVQKRRPNLHFVVTAASRAPRPGEVHGVDYLFVSKDEFEEWIREGRMLEHAVVYGEYKGVPRQQVDDALAKGTDVVLRLDVQGAATVRRVLPEAISIFLVASSEEELVNRLVSRDTESADKLLLRVETARKEAERIKEFDYVVVNREGQMEEAVAAICGIIDAEKCKTSRRLRGQT</sequence>
<evidence type="ECO:0000256" key="12">
    <source>
        <dbReference type="ARBA" id="ARBA00048594"/>
    </source>
</evidence>
<proteinExistence type="inferred from homology"/>
<keyword evidence="7" id="KW-0808">Transferase</keyword>
<dbReference type="AlphaFoldDB" id="A0A8S1IY70"/>
<dbReference type="Gene3D" id="3.30.63.10">
    <property type="entry name" value="Guanylate Kinase phosphate binding domain"/>
    <property type="match status" value="1"/>
</dbReference>
<keyword evidence="15" id="KW-1185">Reference proteome</keyword>
<dbReference type="CDD" id="cd00071">
    <property type="entry name" value="GMPK"/>
    <property type="match status" value="1"/>
</dbReference>
<evidence type="ECO:0000313" key="14">
    <source>
        <dbReference type="EMBL" id="CAD7698808.1"/>
    </source>
</evidence>
<comment type="function">
    <text evidence="1">Essential for recycling GMP and indirectly, cGMP.</text>
</comment>
<feature type="domain" description="Guanylate kinase-like" evidence="13">
    <location>
        <begin position="22"/>
        <end position="202"/>
    </location>
</feature>
<evidence type="ECO:0000256" key="2">
    <source>
        <dbReference type="ARBA" id="ARBA00004496"/>
    </source>
</evidence>
<evidence type="ECO:0000256" key="5">
    <source>
        <dbReference type="ARBA" id="ARBA00016296"/>
    </source>
</evidence>
<dbReference type="SMART" id="SM00072">
    <property type="entry name" value="GuKc"/>
    <property type="match status" value="1"/>
</dbReference>
<dbReference type="EMBL" id="CAJHUC010000887">
    <property type="protein sequence ID" value="CAD7698808.1"/>
    <property type="molecule type" value="Genomic_DNA"/>
</dbReference>
<keyword evidence="9" id="KW-0418">Kinase</keyword>
<dbReference type="PANTHER" id="PTHR23117">
    <property type="entry name" value="GUANYLATE KINASE-RELATED"/>
    <property type="match status" value="1"/>
</dbReference>
<comment type="subcellular location">
    <subcellularLocation>
        <location evidence="2">Cytoplasm</location>
    </subcellularLocation>
</comment>
<evidence type="ECO:0000313" key="15">
    <source>
        <dbReference type="Proteomes" id="UP000708148"/>
    </source>
</evidence>
<dbReference type="PANTHER" id="PTHR23117:SF13">
    <property type="entry name" value="GUANYLATE KINASE"/>
    <property type="match status" value="1"/>
</dbReference>
<dbReference type="InterPro" id="IPR017665">
    <property type="entry name" value="Guanylate_kinase"/>
</dbReference>
<comment type="similarity">
    <text evidence="3">Belongs to the guanylate kinase family.</text>
</comment>
<comment type="caution">
    <text evidence="14">The sequence shown here is derived from an EMBL/GenBank/DDBJ whole genome shotgun (WGS) entry which is preliminary data.</text>
</comment>
<dbReference type="Gene3D" id="3.40.50.300">
    <property type="entry name" value="P-loop containing nucleotide triphosphate hydrolases"/>
    <property type="match status" value="1"/>
</dbReference>
<organism evidence="14 15">
    <name type="scientific">Ostreobium quekettii</name>
    <dbReference type="NCBI Taxonomy" id="121088"/>
    <lineage>
        <taxon>Eukaryota</taxon>
        <taxon>Viridiplantae</taxon>
        <taxon>Chlorophyta</taxon>
        <taxon>core chlorophytes</taxon>
        <taxon>Ulvophyceae</taxon>
        <taxon>TCBD clade</taxon>
        <taxon>Bryopsidales</taxon>
        <taxon>Ostreobineae</taxon>
        <taxon>Ostreobiaceae</taxon>
        <taxon>Ostreobium</taxon>
    </lineage>
</organism>
<evidence type="ECO:0000256" key="6">
    <source>
        <dbReference type="ARBA" id="ARBA00022490"/>
    </source>
</evidence>
<keyword evidence="6" id="KW-0963">Cytoplasm</keyword>
<dbReference type="GO" id="GO:0005524">
    <property type="term" value="F:ATP binding"/>
    <property type="evidence" value="ECO:0007669"/>
    <property type="project" value="UniProtKB-KW"/>
</dbReference>
<evidence type="ECO:0000256" key="3">
    <source>
        <dbReference type="ARBA" id="ARBA00005790"/>
    </source>
</evidence>
<evidence type="ECO:0000256" key="4">
    <source>
        <dbReference type="ARBA" id="ARBA00012961"/>
    </source>
</evidence>
<dbReference type="PROSITE" id="PS50052">
    <property type="entry name" value="GUANYLATE_KINASE_2"/>
    <property type="match status" value="1"/>
</dbReference>
<comment type="catalytic activity">
    <reaction evidence="12">
        <text>GMP + ATP = GDP + ADP</text>
        <dbReference type="Rhea" id="RHEA:20780"/>
        <dbReference type="ChEBI" id="CHEBI:30616"/>
        <dbReference type="ChEBI" id="CHEBI:58115"/>
        <dbReference type="ChEBI" id="CHEBI:58189"/>
        <dbReference type="ChEBI" id="CHEBI:456216"/>
        <dbReference type="EC" id="2.7.4.8"/>
    </reaction>
</comment>
<reference evidence="14" key="1">
    <citation type="submission" date="2020-12" db="EMBL/GenBank/DDBJ databases">
        <authorList>
            <person name="Iha C."/>
        </authorList>
    </citation>
    <scope>NUCLEOTIDE SEQUENCE</scope>
</reference>
<dbReference type="PROSITE" id="PS00675">
    <property type="entry name" value="SIGMA54_INTERACT_1"/>
    <property type="match status" value="1"/>
</dbReference>
<dbReference type="InterPro" id="IPR008145">
    <property type="entry name" value="GK/Ca_channel_bsu"/>
</dbReference>
<dbReference type="Proteomes" id="UP000708148">
    <property type="component" value="Unassembled WGS sequence"/>
</dbReference>
<evidence type="ECO:0000259" key="13">
    <source>
        <dbReference type="PROSITE" id="PS50052"/>
    </source>
</evidence>
<keyword evidence="8" id="KW-0547">Nucleotide-binding</keyword>
<dbReference type="GO" id="GO:0004385">
    <property type="term" value="F:GMP kinase activity"/>
    <property type="evidence" value="ECO:0007669"/>
    <property type="project" value="UniProtKB-EC"/>
</dbReference>
<evidence type="ECO:0000256" key="9">
    <source>
        <dbReference type="ARBA" id="ARBA00022777"/>
    </source>
</evidence>
<dbReference type="FunFam" id="3.30.63.10:FF:000005">
    <property type="entry name" value="Guanylate kinase"/>
    <property type="match status" value="1"/>
</dbReference>
<accession>A0A8S1IY70</accession>
<dbReference type="InterPro" id="IPR027417">
    <property type="entry name" value="P-loop_NTPase"/>
</dbReference>
<evidence type="ECO:0000256" key="7">
    <source>
        <dbReference type="ARBA" id="ARBA00022679"/>
    </source>
</evidence>
<dbReference type="EC" id="2.7.4.8" evidence="4"/>
<dbReference type="InterPro" id="IPR008144">
    <property type="entry name" value="Guanylate_kin-like_dom"/>
</dbReference>
<dbReference type="SUPFAM" id="SSF52540">
    <property type="entry name" value="P-loop containing nucleoside triphosphate hydrolases"/>
    <property type="match status" value="1"/>
</dbReference>
<dbReference type="OrthoDB" id="6334211at2759"/>
<protein>
    <recommendedName>
        <fullName evidence="5">Guanylate kinase</fullName>
        <ecNumber evidence="4">2.7.4.8</ecNumber>
    </recommendedName>
    <alternativeName>
        <fullName evidence="11">GMP kinase</fullName>
    </alternativeName>
</protein>
<evidence type="ECO:0000256" key="11">
    <source>
        <dbReference type="ARBA" id="ARBA00030128"/>
    </source>
</evidence>
<dbReference type="Pfam" id="PF00625">
    <property type="entry name" value="Guanylate_kin"/>
    <property type="match status" value="1"/>
</dbReference>
<name>A0A8S1IY70_9CHLO</name>
<dbReference type="NCBIfam" id="TIGR03263">
    <property type="entry name" value="guanyl_kin"/>
    <property type="match status" value="1"/>
</dbReference>
<dbReference type="InterPro" id="IPR025662">
    <property type="entry name" value="Sigma_54_int_dom_ATP-bd_1"/>
</dbReference>